<accession>W7CUB4</accession>
<dbReference type="RefSeq" id="WP_036065602.1">
    <property type="nucleotide sequence ID" value="NZ_AODM01000099.1"/>
</dbReference>
<evidence type="ECO:0000313" key="1">
    <source>
        <dbReference type="EMBL" id="EUJ43249.1"/>
    </source>
</evidence>
<gene>
    <name evidence="1" type="ORF">MCOL2_20543</name>
</gene>
<feature type="non-terminal residue" evidence="1">
    <location>
        <position position="1"/>
    </location>
</feature>
<dbReference type="Proteomes" id="UP000019241">
    <property type="component" value="Unassembled WGS sequence"/>
</dbReference>
<dbReference type="AlphaFoldDB" id="W7CUB4"/>
<protein>
    <submittedName>
        <fullName evidence="1">Uncharacterized protein</fullName>
    </submittedName>
</protein>
<proteinExistence type="predicted"/>
<dbReference type="EMBL" id="AODM01000099">
    <property type="protein sequence ID" value="EUJ43249.1"/>
    <property type="molecule type" value="Genomic_DNA"/>
</dbReference>
<organism evidence="1 2">
    <name type="scientific">Listeria fleischmannii FSL S10-1203</name>
    <dbReference type="NCBI Taxonomy" id="1265822"/>
    <lineage>
        <taxon>Bacteria</taxon>
        <taxon>Bacillati</taxon>
        <taxon>Bacillota</taxon>
        <taxon>Bacilli</taxon>
        <taxon>Bacillales</taxon>
        <taxon>Listeriaceae</taxon>
        <taxon>Listeria</taxon>
    </lineage>
</organism>
<name>W7CUB4_9LIST</name>
<sequence>VEELQRIIMQHGFSLKTSPQMTRDILQELRSQSYLTDFEPYSIQTNVAGIHERNGQLAAYILDARDYPMDILEYDPKENQWESKKHHFMVQNKVDGLQQVYSDSSIFNKRKEGYYERN</sequence>
<comment type="caution">
    <text evidence="1">The sequence shown here is derived from an EMBL/GenBank/DDBJ whole genome shotgun (WGS) entry which is preliminary data.</text>
</comment>
<reference evidence="1 2" key="1">
    <citation type="submission" date="2012-12" db="EMBL/GenBank/DDBJ databases">
        <title>Novel taxa of Listeriaceae from agricultural environments in the United States.</title>
        <authorList>
            <person name="den Bakker H.C."/>
            <person name="Allred A."/>
            <person name="Warchocki S."/>
            <person name="Wright E.M."/>
            <person name="Burrell A."/>
            <person name="Nightingale K.K."/>
            <person name="Kephart D."/>
            <person name="Wiedmann M."/>
        </authorList>
    </citation>
    <scope>NUCLEOTIDE SEQUENCE [LARGE SCALE GENOMIC DNA]</scope>
    <source>
        <strain evidence="1 2">FSL S10-1203</strain>
    </source>
</reference>
<evidence type="ECO:0000313" key="2">
    <source>
        <dbReference type="Proteomes" id="UP000019241"/>
    </source>
</evidence>